<dbReference type="AlphaFoldDB" id="A0A6J8AMP4"/>
<evidence type="ECO:0000313" key="2">
    <source>
        <dbReference type="Proteomes" id="UP000507470"/>
    </source>
</evidence>
<dbReference type="Proteomes" id="UP000507470">
    <property type="component" value="Unassembled WGS sequence"/>
</dbReference>
<accession>A0A6J8AMP4</accession>
<dbReference type="SUPFAM" id="SSF52047">
    <property type="entry name" value="RNI-like"/>
    <property type="match status" value="1"/>
</dbReference>
<dbReference type="OrthoDB" id="10328611at2759"/>
<reference evidence="1 2" key="1">
    <citation type="submission" date="2020-06" db="EMBL/GenBank/DDBJ databases">
        <authorList>
            <person name="Li R."/>
            <person name="Bekaert M."/>
        </authorList>
    </citation>
    <scope>NUCLEOTIDE SEQUENCE [LARGE SCALE GENOMIC DNA]</scope>
    <source>
        <strain evidence="2">wild</strain>
    </source>
</reference>
<dbReference type="InterPro" id="IPR032675">
    <property type="entry name" value="LRR_dom_sf"/>
</dbReference>
<keyword evidence="2" id="KW-1185">Reference proteome</keyword>
<gene>
    <name evidence="1" type="ORF">MCOR_8609</name>
</gene>
<name>A0A6J8AMP4_MYTCO</name>
<proteinExistence type="predicted"/>
<organism evidence="1 2">
    <name type="scientific">Mytilus coruscus</name>
    <name type="common">Sea mussel</name>
    <dbReference type="NCBI Taxonomy" id="42192"/>
    <lineage>
        <taxon>Eukaryota</taxon>
        <taxon>Metazoa</taxon>
        <taxon>Spiralia</taxon>
        <taxon>Lophotrochozoa</taxon>
        <taxon>Mollusca</taxon>
        <taxon>Bivalvia</taxon>
        <taxon>Autobranchia</taxon>
        <taxon>Pteriomorphia</taxon>
        <taxon>Mytilida</taxon>
        <taxon>Mytiloidea</taxon>
        <taxon>Mytilidae</taxon>
        <taxon>Mytilinae</taxon>
        <taxon>Mytilus</taxon>
    </lineage>
</organism>
<dbReference type="EMBL" id="CACVKT020001597">
    <property type="protein sequence ID" value="CAC5369404.1"/>
    <property type="molecule type" value="Genomic_DNA"/>
</dbReference>
<protein>
    <submittedName>
        <fullName evidence="1">Uncharacterized protein</fullName>
    </submittedName>
</protein>
<dbReference type="Gene3D" id="3.80.10.10">
    <property type="entry name" value="Ribonuclease Inhibitor"/>
    <property type="match status" value="1"/>
</dbReference>
<evidence type="ECO:0000313" key="1">
    <source>
        <dbReference type="EMBL" id="CAC5369404.1"/>
    </source>
</evidence>
<sequence length="191" mass="22118">MTELSITGNPHRNGFVLGHSHFAVLEKICLQKLNLVGDSILHVKFNPFWRYGLKGNCLEELNLSDNLLFDSKDSYVFAFCVFKHLKIFRIPYEVVRDNRVKRSTQNDVSYSFCLPKTLEQYDLHSRVKSYNSRRISNTTIINGSHLKVLNLGSVTFRDCNGTLNGAEHLEYFDMSGFNNIFFQNQLLKRSK</sequence>